<keyword evidence="2" id="KW-0812">Transmembrane</keyword>
<dbReference type="Pfam" id="PF13828">
    <property type="entry name" value="DUF4190"/>
    <property type="match status" value="1"/>
</dbReference>
<keyword evidence="5" id="KW-1185">Reference proteome</keyword>
<evidence type="ECO:0000259" key="3">
    <source>
        <dbReference type="Pfam" id="PF13828"/>
    </source>
</evidence>
<keyword evidence="2" id="KW-0472">Membrane</keyword>
<protein>
    <recommendedName>
        <fullName evidence="3">DUF4190 domain-containing protein</fullName>
    </recommendedName>
</protein>
<accession>A0A919YID3</accession>
<keyword evidence="2" id="KW-1133">Transmembrane helix</keyword>
<dbReference type="EMBL" id="BORT01000047">
    <property type="protein sequence ID" value="GIO51226.1"/>
    <property type="molecule type" value="Genomic_DNA"/>
</dbReference>
<feature type="region of interest" description="Disordered" evidence="1">
    <location>
        <begin position="1"/>
        <end position="21"/>
    </location>
</feature>
<feature type="transmembrane region" description="Helical" evidence="2">
    <location>
        <begin position="27"/>
        <end position="59"/>
    </location>
</feature>
<evidence type="ECO:0000256" key="1">
    <source>
        <dbReference type="SAM" id="MobiDB-lite"/>
    </source>
</evidence>
<feature type="domain" description="DUF4190" evidence="3">
    <location>
        <begin position="27"/>
        <end position="89"/>
    </location>
</feature>
<evidence type="ECO:0000313" key="5">
    <source>
        <dbReference type="Proteomes" id="UP000682811"/>
    </source>
</evidence>
<evidence type="ECO:0000313" key="4">
    <source>
        <dbReference type="EMBL" id="GIO51226.1"/>
    </source>
</evidence>
<proteinExistence type="predicted"/>
<evidence type="ECO:0000256" key="2">
    <source>
        <dbReference type="SAM" id="Phobius"/>
    </source>
</evidence>
<comment type="caution">
    <text evidence="4">The sequence shown here is derived from an EMBL/GenBank/DDBJ whole genome shotgun (WGS) entry which is preliminary data.</text>
</comment>
<reference evidence="4 5" key="1">
    <citation type="submission" date="2021-03" db="EMBL/GenBank/DDBJ databases">
        <title>Antimicrobial resistance genes in bacteria isolated from Japanese honey, and their potential for conferring macrolide and lincosamide resistance in the American foulbrood pathogen Paenibacillus larvae.</title>
        <authorList>
            <person name="Okamoto M."/>
            <person name="Kumagai M."/>
            <person name="Kanamori H."/>
            <person name="Takamatsu D."/>
        </authorList>
    </citation>
    <scope>NUCLEOTIDE SEQUENCE [LARGE SCALE GENOMIC DNA]</scope>
    <source>
        <strain evidence="4 5">J34TS1</strain>
    </source>
</reference>
<gene>
    <name evidence="4" type="ORF">J34TS1_59910</name>
</gene>
<organism evidence="4 5">
    <name type="scientific">Paenibacillus azoreducens</name>
    <dbReference type="NCBI Taxonomy" id="116718"/>
    <lineage>
        <taxon>Bacteria</taxon>
        <taxon>Bacillati</taxon>
        <taxon>Bacillota</taxon>
        <taxon>Bacilli</taxon>
        <taxon>Bacillales</taxon>
        <taxon>Paenibacillaceae</taxon>
        <taxon>Paenibacillus</taxon>
    </lineage>
</organism>
<dbReference type="AlphaFoldDB" id="A0A919YID3"/>
<dbReference type="Proteomes" id="UP000682811">
    <property type="component" value="Unassembled WGS sequence"/>
</dbReference>
<name>A0A919YID3_9BACL</name>
<sequence length="120" mass="12679">MDPYSSGQFNQFQQMPPMQPPKTNGKAITALVLGILSLMIPYVGFILGIIAIVLASLAFKEIRQRNEGGKGLAVGGLVCGIIGTALYGIIILIVVLALIAVGASDSYYDVLSTIPNWNIA</sequence>
<dbReference type="RefSeq" id="WP_237100318.1">
    <property type="nucleotide sequence ID" value="NZ_AP025343.1"/>
</dbReference>
<dbReference type="InterPro" id="IPR025241">
    <property type="entry name" value="DUF4190"/>
</dbReference>
<feature type="transmembrane region" description="Helical" evidence="2">
    <location>
        <begin position="71"/>
        <end position="101"/>
    </location>
</feature>